<dbReference type="EMBL" id="HBFK01014395">
    <property type="protein sequence ID" value="CAD8742259.1"/>
    <property type="molecule type" value="Transcribed_RNA"/>
</dbReference>
<name>A0A6U2I3U9_HEMAN</name>
<evidence type="ECO:0000313" key="4">
    <source>
        <dbReference type="EMBL" id="CAD8956221.1"/>
    </source>
</evidence>
<evidence type="ECO:0000256" key="1">
    <source>
        <dbReference type="SAM" id="MobiDB-lite"/>
    </source>
</evidence>
<feature type="region of interest" description="Disordered" evidence="1">
    <location>
        <begin position="332"/>
        <end position="380"/>
    </location>
</feature>
<feature type="signal peptide" evidence="2">
    <location>
        <begin position="1"/>
        <end position="21"/>
    </location>
</feature>
<evidence type="ECO:0000313" key="3">
    <source>
        <dbReference type="EMBL" id="CAD8742259.1"/>
    </source>
</evidence>
<gene>
    <name evidence="4" type="ORF">HAND00432_LOCUS10759</name>
    <name evidence="3" type="ORF">HAND1043_LOCUS8753</name>
</gene>
<sequence>MVSKATTTLVLAVLLVSAVHAQPGQGGPGGQSDQGRRPPKNQDGQDVQRTPPPISENRQPQSGGGRGPPSVDRSGDKVQKMFLLQSNGFNVEVNAASSTPFFRFWSDTNNMQMVKLDRMFQTSSADDITSSAPLSPVRLAGAYTWEFSDATSTVDADTNTTDVQFVVTGTPRNTDNSADKPTPGLAFTCHLLSNNNGTEMKFDVALSDWQSGWWADGAQALVIGYKVSQVDSSKRDIKNLTMSDVRIQKKANRPNRPDKAGGGTKLLEKVAMDFGNGNGFEIVSSATDTTGGTITVQMTAINTPNGGTYVLNMYNRFGGTGFTHDPSLYTAGTSGTVDPNSAETSTFDQAPPVSIGEDTGNAPNLQVTPPPGGSGGSAGSTVRAQWAYVTALLAALFALAF</sequence>
<evidence type="ECO:0008006" key="5">
    <source>
        <dbReference type="Google" id="ProtNLM"/>
    </source>
</evidence>
<feature type="region of interest" description="Disordered" evidence="1">
    <location>
        <begin position="21"/>
        <end position="75"/>
    </location>
</feature>
<dbReference type="AlphaFoldDB" id="A0A6U2I3U9"/>
<feature type="compositionally biased region" description="Polar residues" evidence="1">
    <location>
        <begin position="332"/>
        <end position="348"/>
    </location>
</feature>
<organism evidence="4">
    <name type="scientific">Hemiselmis andersenii</name>
    <name type="common">Cryptophyte alga</name>
    <dbReference type="NCBI Taxonomy" id="464988"/>
    <lineage>
        <taxon>Eukaryota</taxon>
        <taxon>Cryptophyceae</taxon>
        <taxon>Cryptomonadales</taxon>
        <taxon>Hemiselmidaceae</taxon>
        <taxon>Hemiselmis</taxon>
    </lineage>
</organism>
<reference evidence="4" key="1">
    <citation type="submission" date="2021-01" db="EMBL/GenBank/DDBJ databases">
        <authorList>
            <person name="Corre E."/>
            <person name="Pelletier E."/>
            <person name="Niang G."/>
            <person name="Scheremetjew M."/>
            <person name="Finn R."/>
            <person name="Kale V."/>
            <person name="Holt S."/>
            <person name="Cochrane G."/>
            <person name="Meng A."/>
            <person name="Brown T."/>
            <person name="Cohen L."/>
        </authorList>
    </citation>
    <scope>NUCLEOTIDE SEQUENCE</scope>
    <source>
        <strain evidence="3">CCMP441</strain>
        <strain evidence="4">CCMP644</strain>
    </source>
</reference>
<accession>A0A6U2I3U9</accession>
<protein>
    <recommendedName>
        <fullName evidence="5">DOMON domain-containing protein</fullName>
    </recommendedName>
</protein>
<keyword evidence="2" id="KW-0732">Signal</keyword>
<evidence type="ECO:0000256" key="2">
    <source>
        <dbReference type="SAM" id="SignalP"/>
    </source>
</evidence>
<feature type="chain" id="PRO_5036191923" description="DOMON domain-containing protein" evidence="2">
    <location>
        <begin position="22"/>
        <end position="401"/>
    </location>
</feature>
<dbReference type="EMBL" id="HBFX01017788">
    <property type="protein sequence ID" value="CAD8956221.1"/>
    <property type="molecule type" value="Transcribed_RNA"/>
</dbReference>
<proteinExistence type="predicted"/>